<dbReference type="Proteomes" id="UP000637632">
    <property type="component" value="Unassembled WGS sequence"/>
</dbReference>
<evidence type="ECO:0000313" key="2">
    <source>
        <dbReference type="Proteomes" id="UP000637632"/>
    </source>
</evidence>
<comment type="caution">
    <text evidence="1">The sequence shown here is derived from an EMBL/GenBank/DDBJ whole genome shotgun (WGS) entry which is preliminary data.</text>
</comment>
<dbReference type="InterPro" id="IPR038042">
    <property type="entry name" value="Gp37-like"/>
</dbReference>
<proteinExistence type="predicted"/>
<dbReference type="SUPFAM" id="SSF143749">
    <property type="entry name" value="Phage tail protein-like"/>
    <property type="match status" value="1"/>
</dbReference>
<organism evidence="1 2">
    <name type="scientific">Undibacterium aquatile</name>
    <dbReference type="NCBI Taxonomy" id="1537398"/>
    <lineage>
        <taxon>Bacteria</taxon>
        <taxon>Pseudomonadati</taxon>
        <taxon>Pseudomonadota</taxon>
        <taxon>Betaproteobacteria</taxon>
        <taxon>Burkholderiales</taxon>
        <taxon>Oxalobacteraceae</taxon>
        <taxon>Undibacterium</taxon>
    </lineage>
</organism>
<accession>A0ABR6XJR3</accession>
<dbReference type="InterPro" id="IPR018602">
    <property type="entry name" value="Gp37/STM4215"/>
</dbReference>
<name>A0ABR6XJR3_9BURK</name>
<dbReference type="InterPro" id="IPR035934">
    <property type="entry name" value="Phage_tail_protein-like_sf"/>
</dbReference>
<dbReference type="Pfam" id="PF09646">
    <property type="entry name" value="Gp37"/>
    <property type="match status" value="1"/>
</dbReference>
<dbReference type="EMBL" id="JACOFT010000007">
    <property type="protein sequence ID" value="MBC3813101.1"/>
    <property type="molecule type" value="Genomic_DNA"/>
</dbReference>
<dbReference type="Gene3D" id="3.30.2000.10">
    <property type="entry name" value="Phage tail protein-like"/>
    <property type="match status" value="1"/>
</dbReference>
<gene>
    <name evidence="1" type="ORF">H8K26_16795</name>
</gene>
<keyword evidence="2" id="KW-1185">Reference proteome</keyword>
<dbReference type="RefSeq" id="WP_190481076.1">
    <property type="nucleotide sequence ID" value="NZ_JACOFT010000007.1"/>
</dbReference>
<reference evidence="1 2" key="1">
    <citation type="submission" date="2020-08" db="EMBL/GenBank/DDBJ databases">
        <title>Novel species isolated from subtropical streams in China.</title>
        <authorList>
            <person name="Lu H."/>
        </authorList>
    </citation>
    <scope>NUCLEOTIDE SEQUENCE [LARGE SCALE GENOMIC DNA]</scope>
    <source>
        <strain evidence="1 2">CCTCC AB 2015119</strain>
    </source>
</reference>
<protein>
    <submittedName>
        <fullName evidence="1">Gp37 family protein</fullName>
    </submittedName>
</protein>
<sequence>MATLHIIESVVDRLKNQIPKLAVENFPDKPSEYRLNHPKGALLVSYAGSRFGETEDVGMVVQRQIITLSITVVMRLLNGSEGAIEVLDKVRAVLIGFKPPACRRKIWAVNEKFLGESAGIWQYALDVNTESILIEADEVEPGALLTTITTQDEYNRNKISKMSDGTINKEESSV</sequence>
<evidence type="ECO:0000313" key="1">
    <source>
        <dbReference type="EMBL" id="MBC3813101.1"/>
    </source>
</evidence>